<keyword evidence="13" id="KW-1185">Reference proteome</keyword>
<accession>A0ABR4NE26</accession>
<comment type="similarity">
    <text evidence="2">Belongs to the SPCS3 family.</text>
</comment>
<evidence type="ECO:0000256" key="7">
    <source>
        <dbReference type="ARBA" id="ARBA00023136"/>
    </source>
</evidence>
<evidence type="ECO:0000256" key="2">
    <source>
        <dbReference type="ARBA" id="ARBA00009289"/>
    </source>
</evidence>
<evidence type="ECO:0000256" key="5">
    <source>
        <dbReference type="ARBA" id="ARBA00022968"/>
    </source>
</evidence>
<keyword evidence="4" id="KW-0256">Endoplasmic reticulum</keyword>
<dbReference type="PANTHER" id="PTHR12804">
    <property type="entry name" value="MICROSOMAL SIGNAL PEPTIDASE 23 KD SUBUNIT SPC22/23"/>
    <property type="match status" value="1"/>
</dbReference>
<evidence type="ECO:0000313" key="12">
    <source>
        <dbReference type="EMBL" id="KAL2917770.1"/>
    </source>
</evidence>
<keyword evidence="5" id="KW-0735">Signal-anchor</keyword>
<evidence type="ECO:0000256" key="11">
    <source>
        <dbReference type="SAM" id="MobiDB-lite"/>
    </source>
</evidence>
<dbReference type="Pfam" id="PF04573">
    <property type="entry name" value="SPC22"/>
    <property type="match status" value="1"/>
</dbReference>
<dbReference type="Proteomes" id="UP001527925">
    <property type="component" value="Unassembled WGS sequence"/>
</dbReference>
<evidence type="ECO:0000256" key="3">
    <source>
        <dbReference type="ARBA" id="ARBA00022692"/>
    </source>
</evidence>
<evidence type="ECO:0000256" key="1">
    <source>
        <dbReference type="ARBA" id="ARBA00004648"/>
    </source>
</evidence>
<keyword evidence="7" id="KW-0472">Membrane</keyword>
<evidence type="ECO:0000256" key="4">
    <source>
        <dbReference type="ARBA" id="ARBA00022824"/>
    </source>
</evidence>
<sequence length="432" mass="48776">MPRLEYAGDTTVTTPSDSVSGTSSGSPAAGSGIVAATVGLDNGAAIPAAVDLDIAHSADPSDHEQRIETLRKKWRERWRQKVATESTEDRERRLKKSRDRMNKRNRDRAAAETPDERKERLQLKREYKKMRMAGEAPEQKEERLRKVRERKNRRYREMMDNETPQEREVRRERQREYMKQRKARETPEKREQRLGRLKQSKRRLAIARSGAAASSPTSDLGEGDDSGDSGSADEDKGDGTDMALIGIYHSLRIHNGPVAVVNDLSVSRVSYNTEIMRGTGHWYHGRAQVIAANVSLDIDAGKLRPVLSVHACHQNLSQYFGWNTKMIFASVLVDFASPTSNENQIVCWDDIILESEDAVMSYKDLNCESWTQIFDAAKTLDGAKGDLILRYQVIPWVGVMHTFSVVVKDKVDFSAAPKPRQKQPAKPKKARS</sequence>
<feature type="region of interest" description="Disordered" evidence="11">
    <location>
        <begin position="1"/>
        <end position="31"/>
    </location>
</feature>
<feature type="compositionally biased region" description="Basic and acidic residues" evidence="11">
    <location>
        <begin position="99"/>
        <end position="125"/>
    </location>
</feature>
<evidence type="ECO:0000256" key="9">
    <source>
        <dbReference type="ARBA" id="ARBA00033146"/>
    </source>
</evidence>
<comment type="caution">
    <text evidence="12">The sequence shown here is derived from an EMBL/GenBank/DDBJ whole genome shotgun (WGS) entry which is preliminary data.</text>
</comment>
<dbReference type="PANTHER" id="PTHR12804:SF0">
    <property type="entry name" value="SIGNAL PEPTIDASE COMPLEX SUBUNIT 3"/>
    <property type="match status" value="1"/>
</dbReference>
<gene>
    <name evidence="12" type="primary">SPC3</name>
    <name evidence="12" type="ORF">HK105_202643</name>
</gene>
<protein>
    <recommendedName>
        <fullName evidence="8">Signal peptidase complex subunit 3</fullName>
    </recommendedName>
    <alternativeName>
        <fullName evidence="9">Microsomal signal peptidase subunit 3</fullName>
    </alternativeName>
</protein>
<evidence type="ECO:0000256" key="8">
    <source>
        <dbReference type="ARBA" id="ARBA00029556"/>
    </source>
</evidence>
<organism evidence="12 13">
    <name type="scientific">Polyrhizophydium stewartii</name>
    <dbReference type="NCBI Taxonomy" id="2732419"/>
    <lineage>
        <taxon>Eukaryota</taxon>
        <taxon>Fungi</taxon>
        <taxon>Fungi incertae sedis</taxon>
        <taxon>Chytridiomycota</taxon>
        <taxon>Chytridiomycota incertae sedis</taxon>
        <taxon>Chytridiomycetes</taxon>
        <taxon>Rhizophydiales</taxon>
        <taxon>Rhizophydiales incertae sedis</taxon>
        <taxon>Polyrhizophydium</taxon>
    </lineage>
</organism>
<evidence type="ECO:0000256" key="10">
    <source>
        <dbReference type="ARBA" id="ARBA00045670"/>
    </source>
</evidence>
<dbReference type="EMBL" id="JADGIZ020000009">
    <property type="protein sequence ID" value="KAL2917770.1"/>
    <property type="molecule type" value="Genomic_DNA"/>
</dbReference>
<feature type="compositionally biased region" description="Basic and acidic residues" evidence="11">
    <location>
        <begin position="155"/>
        <end position="194"/>
    </location>
</feature>
<name>A0ABR4NE26_9FUNG</name>
<evidence type="ECO:0000256" key="6">
    <source>
        <dbReference type="ARBA" id="ARBA00022989"/>
    </source>
</evidence>
<feature type="compositionally biased region" description="Basic residues" evidence="11">
    <location>
        <begin position="195"/>
        <end position="205"/>
    </location>
</feature>
<feature type="compositionally biased region" description="Acidic residues" evidence="11">
    <location>
        <begin position="221"/>
        <end position="232"/>
    </location>
</feature>
<keyword evidence="3" id="KW-0812">Transmembrane</keyword>
<comment type="function">
    <text evidence="10">Essential component of the signal peptidase complex (SPC) which catalyzes the cleavage of N-terminal signal sequences from nascent proteins as they are translocated into the lumen of the endoplasmic reticulum. Essential for the SPC catalytic activity, possibly by stabilizing and positioning the active center of the complex close to the lumenal surface. Essential for viability.</text>
</comment>
<keyword evidence="6" id="KW-1133">Transmembrane helix</keyword>
<dbReference type="InterPro" id="IPR007653">
    <property type="entry name" value="SPC3"/>
</dbReference>
<evidence type="ECO:0000313" key="13">
    <source>
        <dbReference type="Proteomes" id="UP001527925"/>
    </source>
</evidence>
<feature type="compositionally biased region" description="Basic residues" evidence="11">
    <location>
        <begin position="145"/>
        <end position="154"/>
    </location>
</feature>
<reference evidence="12 13" key="1">
    <citation type="submission" date="2023-09" db="EMBL/GenBank/DDBJ databases">
        <title>Pangenome analysis of Batrachochytrium dendrobatidis and related Chytrids.</title>
        <authorList>
            <person name="Yacoub M.N."/>
            <person name="Stajich J.E."/>
            <person name="James T.Y."/>
        </authorList>
    </citation>
    <scope>NUCLEOTIDE SEQUENCE [LARGE SCALE GENOMIC DNA]</scope>
    <source>
        <strain evidence="12 13">JEL0888</strain>
    </source>
</reference>
<comment type="subcellular location">
    <subcellularLocation>
        <location evidence="1">Endoplasmic reticulum membrane</location>
        <topology evidence="1">Single-pass type II membrane protein</topology>
    </subcellularLocation>
</comment>
<proteinExistence type="inferred from homology"/>
<feature type="compositionally biased region" description="Low complexity" evidence="11">
    <location>
        <begin position="8"/>
        <end position="31"/>
    </location>
</feature>
<feature type="region of interest" description="Disordered" evidence="11">
    <location>
        <begin position="74"/>
        <end position="238"/>
    </location>
</feature>